<dbReference type="eggNOG" id="ENOG502ZAG0">
    <property type="taxonomic scope" value="Bacteria"/>
</dbReference>
<accession>E0NT43</accession>
<dbReference type="Pfam" id="PF16115">
    <property type="entry name" value="DUF4831"/>
    <property type="match status" value="1"/>
</dbReference>
<sequence length="355" mass="39971">MVRTKTMMKKLFIISIVLCCFSHLYAQTPAAGTYYYLPKTVLHFSFQVEKTTYTPGEFAQYAGKYFKRNDISLDAQVSHRIIAVTMRPEAMPDTAKFYRISQEPKYNIGSIEIDKNGVLLAVNAKPAPQPAPTSFVPTRRPNPLEPHEYMSQEILAAGSSAKMAELIAKEIYDIRENRSLLTKGQADFMPKDGEQLRIMLQQLDTQERALSQVFEGITVKDTSEVTLTFTPIRSINKQQFFRFSTYFGLTAADDLSGTPYYISIEDEHTLPALKPDIEAGKKEKEGPGIYVNLPGKARITLYRETARIAEFESYLAQFGRAEALTASLFGKKTTTRLVLNPLTGYVESLATEVHK</sequence>
<proteinExistence type="predicted"/>
<evidence type="ECO:0008006" key="4">
    <source>
        <dbReference type="Google" id="ProtNLM"/>
    </source>
</evidence>
<keyword evidence="1" id="KW-0732">Signal</keyword>
<dbReference type="Proteomes" id="UP000004394">
    <property type="component" value="Unassembled WGS sequence"/>
</dbReference>
<protein>
    <recommendedName>
        <fullName evidence="4">DUF4831 domain-containing protein</fullName>
    </recommendedName>
</protein>
<keyword evidence="3" id="KW-1185">Reference proteome</keyword>
<comment type="caution">
    <text evidence="2">The sequence shown here is derived from an EMBL/GenBank/DDBJ whole genome shotgun (WGS) entry which is preliminary data.</text>
</comment>
<reference evidence="2" key="1">
    <citation type="submission" date="2010-07" db="EMBL/GenBank/DDBJ databases">
        <authorList>
            <person name="Muzny D."/>
            <person name="Qin X."/>
            <person name="Deng J."/>
            <person name="Jiang H."/>
            <person name="Liu Y."/>
            <person name="Qu J."/>
            <person name="Song X.-Z."/>
            <person name="Zhang L."/>
            <person name="Thornton R."/>
            <person name="Coyle M."/>
            <person name="Francisco L."/>
            <person name="Jackson L."/>
            <person name="Javaid M."/>
            <person name="Korchina V."/>
            <person name="Kovar C."/>
            <person name="Mata R."/>
            <person name="Mathew T."/>
            <person name="Ngo R."/>
            <person name="Nguyen L."/>
            <person name="Nguyen N."/>
            <person name="Okwuonu G."/>
            <person name="Ongeri F."/>
            <person name="Pham C."/>
            <person name="Simmons D."/>
            <person name="Wilczek-Boney K."/>
            <person name="Hale W."/>
            <person name="Jakkamsetti A."/>
            <person name="Pham P."/>
            <person name="Ruth R."/>
            <person name="San Lucas F."/>
            <person name="Warren J."/>
            <person name="Zhang J."/>
            <person name="Zhao Z."/>
            <person name="Zhou C."/>
            <person name="Zhu D."/>
            <person name="Lee S."/>
            <person name="Bess C."/>
            <person name="Blankenburg K."/>
            <person name="Forbes L."/>
            <person name="Fu Q."/>
            <person name="Gubbala S."/>
            <person name="Hirani K."/>
            <person name="Jayaseelan J.C."/>
            <person name="Lara F."/>
            <person name="Munidasa M."/>
            <person name="Palculict T."/>
            <person name="Patil S."/>
            <person name="Pu L.-L."/>
            <person name="Saada N."/>
            <person name="Tang L."/>
            <person name="Weissenberger G."/>
            <person name="Zhu Y."/>
            <person name="Hemphill L."/>
            <person name="Shang Y."/>
            <person name="Youmans B."/>
            <person name="Ayvaz T."/>
            <person name="Ross M."/>
            <person name="Santibanez J."/>
            <person name="Aqrawi P."/>
            <person name="Gross S."/>
            <person name="Joshi V."/>
            <person name="Fowler G."/>
            <person name="Nazareth L."/>
            <person name="Reid J."/>
            <person name="Worley K."/>
            <person name="Petrosino J."/>
            <person name="Highlander S."/>
            <person name="Gibbs R."/>
        </authorList>
    </citation>
    <scope>NUCLEOTIDE SEQUENCE [LARGE SCALE GENOMIC DNA]</scope>
    <source>
        <strain evidence="2">DSM 16973</strain>
    </source>
</reference>
<dbReference type="STRING" id="862515.HMPREF0658_1344"/>
<name>E0NT43_9BACT</name>
<feature type="signal peptide" evidence="1">
    <location>
        <begin position="1"/>
        <end position="26"/>
    </location>
</feature>
<organism evidence="2 3">
    <name type="scientific">Hoylesella marshii DSM 16973 = JCM 13450</name>
    <dbReference type="NCBI Taxonomy" id="862515"/>
    <lineage>
        <taxon>Bacteria</taxon>
        <taxon>Pseudomonadati</taxon>
        <taxon>Bacteroidota</taxon>
        <taxon>Bacteroidia</taxon>
        <taxon>Bacteroidales</taxon>
        <taxon>Prevotellaceae</taxon>
        <taxon>Hoylesella</taxon>
    </lineage>
</organism>
<feature type="chain" id="PRO_5003138260" description="DUF4831 domain-containing protein" evidence="1">
    <location>
        <begin position="27"/>
        <end position="355"/>
    </location>
</feature>
<dbReference type="BioCyc" id="PMAR862515-HMP:GMOO-1367-MONOMER"/>
<dbReference type="HOGENOM" id="CLU_067505_0_0_10"/>
<dbReference type="AlphaFoldDB" id="E0NT43"/>
<dbReference type="InterPro" id="IPR032265">
    <property type="entry name" value="DUF4831"/>
</dbReference>
<evidence type="ECO:0000313" key="3">
    <source>
        <dbReference type="Proteomes" id="UP000004394"/>
    </source>
</evidence>
<dbReference type="EMBL" id="AEEI01000044">
    <property type="protein sequence ID" value="EFM01704.1"/>
    <property type="molecule type" value="Genomic_DNA"/>
</dbReference>
<evidence type="ECO:0000256" key="1">
    <source>
        <dbReference type="SAM" id="SignalP"/>
    </source>
</evidence>
<gene>
    <name evidence="2" type="ORF">HMPREF0658_1344</name>
</gene>
<evidence type="ECO:0000313" key="2">
    <source>
        <dbReference type="EMBL" id="EFM01704.1"/>
    </source>
</evidence>